<sequence>MKKILELLCVISISASTFSVASCSFINTEKQSIKNKVENLMNISSVLLRGTMIQKSNEGNKELSSYDSNFLNTIVGNTKAIDTIKGFDTDRETSINDLHSTYFDMQDLSRDAINSKNNNFLSNNVKSPSGPLDQYGDTLVLIISILKANGGIHPSLSGIIEGILPQINIGDEKLANNLTSNKLKPISNFLEQTGPELTKLIGFLQESKILNSVLKNFFNSEFINAIKDKDISSTSSWIDETVKNIDFKGLLNSLDNFINSSLTIDKKAEELTGQMIINASLNRISNIFARASQQLDKVIGNENLYEPLGSKFDTNLGEIIAKFLEKIGSKDETFDFSKFLTLIISEPENIVDFIFFISGILKYISSIDFSQYNPKDDKNLFSSEKSNNDFLEELNNKNLKENPFSSKTLFKNLIEITDTNKDPFGKQTQKLFYMLFNSGKSPTNIDKNITLINLFVKLKSGSNNLKNNYSSLLYGLGNGIAVWQEWNYKNFGPDSVGNLFRWVIGDGLGHNSDFSGLNKVLDILGDLGIKIDLRVSEETTDQLKHLFNSIWDENSTLFKDLLGLETNLYSIFSIKISSNGTISEILRLIYNSIEGETINQGQKLKEGISIVAKNLISEEFTLWYKNKGKLEQFKDFSYENKGNYNALQVLILASKRSGLILSTNNQEPNNLNIKGNKAIMAALGTLYDNNGNQINNNFKEESLLAGVEKIFDDEIVKNVLDDIANGFIEIKNLNSKIIKEVYLPLIKSENFKTKLISKENIDKKNKIQQIKYITTYKDPFLGKEFRYQVILTLALNDQSWKVEKIKLI</sequence>
<evidence type="ECO:0000313" key="3">
    <source>
        <dbReference type="Proteomes" id="UP000234790"/>
    </source>
</evidence>
<keyword evidence="3" id="KW-1185">Reference proteome</keyword>
<organism evidence="2 3">
    <name type="scientific">Spiroplasma monobiae MQ-1</name>
    <dbReference type="NCBI Taxonomy" id="1336748"/>
    <lineage>
        <taxon>Bacteria</taxon>
        <taxon>Bacillati</taxon>
        <taxon>Mycoplasmatota</taxon>
        <taxon>Mollicutes</taxon>
        <taxon>Entomoplasmatales</taxon>
        <taxon>Spiroplasmataceae</taxon>
        <taxon>Spiroplasma</taxon>
    </lineage>
</organism>
<keyword evidence="1" id="KW-0732">Signal</keyword>
<evidence type="ECO:0000313" key="2">
    <source>
        <dbReference type="EMBL" id="AUM62562.1"/>
    </source>
</evidence>
<evidence type="ECO:0000256" key="1">
    <source>
        <dbReference type="SAM" id="SignalP"/>
    </source>
</evidence>
<protein>
    <recommendedName>
        <fullName evidence="4">MOLPALP family lipoprotein</fullName>
    </recommendedName>
</protein>
<dbReference type="AlphaFoldDB" id="A0A2K9LU29"/>
<gene>
    <name evidence="2" type="ORF">SMONO_v1c03130</name>
</gene>
<reference evidence="2 3" key="1">
    <citation type="submission" date="2017-12" db="EMBL/GenBank/DDBJ databases">
        <title>Complete genome sequence of Spiroplasma monobiae MQ-1 (ATCC 33825).</title>
        <authorList>
            <person name="Tsai Y.-M."/>
            <person name="Lo W.-S."/>
            <person name="Wu P.-S."/>
            <person name="Cho S.-T."/>
            <person name="Kuo C.-H."/>
        </authorList>
    </citation>
    <scope>NUCLEOTIDE SEQUENCE [LARGE SCALE GENOMIC DNA]</scope>
    <source>
        <strain evidence="2 3">MQ-1</strain>
    </source>
</reference>
<name>A0A2K9LU29_SPISQ</name>
<dbReference type="OrthoDB" id="387411at2"/>
<dbReference type="KEGG" id="smoo:SMONO_v1c03130"/>
<evidence type="ECO:0008006" key="4">
    <source>
        <dbReference type="Google" id="ProtNLM"/>
    </source>
</evidence>
<feature type="signal peptide" evidence="1">
    <location>
        <begin position="1"/>
        <end position="21"/>
    </location>
</feature>
<accession>A0A2K9LU29</accession>
<feature type="chain" id="PRO_5014746268" description="MOLPALP family lipoprotein" evidence="1">
    <location>
        <begin position="22"/>
        <end position="808"/>
    </location>
</feature>
<dbReference type="Proteomes" id="UP000234790">
    <property type="component" value="Chromosome"/>
</dbReference>
<dbReference type="RefSeq" id="WP_101780623.1">
    <property type="nucleotide sequence ID" value="NZ_CP025543.1"/>
</dbReference>
<dbReference type="PROSITE" id="PS51257">
    <property type="entry name" value="PROKAR_LIPOPROTEIN"/>
    <property type="match status" value="1"/>
</dbReference>
<proteinExistence type="predicted"/>
<dbReference type="EMBL" id="CP025543">
    <property type="protein sequence ID" value="AUM62562.1"/>
    <property type="molecule type" value="Genomic_DNA"/>
</dbReference>